<feature type="transmembrane region" description="Helical" evidence="9">
    <location>
        <begin position="92"/>
        <end position="119"/>
    </location>
</feature>
<comment type="subcellular location">
    <subcellularLocation>
        <location evidence="1">Membrane</location>
        <topology evidence="1">Multi-pass membrane protein</topology>
    </subcellularLocation>
</comment>
<keyword evidence="3" id="KW-0813">Transport</keyword>
<feature type="domain" description="ABC transmembrane type-1" evidence="10">
    <location>
        <begin position="1"/>
        <end position="155"/>
    </location>
</feature>
<organism evidence="11">
    <name type="scientific">Trepomonas sp. PC1</name>
    <dbReference type="NCBI Taxonomy" id="1076344"/>
    <lineage>
        <taxon>Eukaryota</taxon>
        <taxon>Metamonada</taxon>
        <taxon>Diplomonadida</taxon>
        <taxon>Hexamitidae</taxon>
        <taxon>Hexamitinae</taxon>
        <taxon>Trepomonas</taxon>
    </lineage>
</organism>
<evidence type="ECO:0000259" key="10">
    <source>
        <dbReference type="PROSITE" id="PS50929"/>
    </source>
</evidence>
<evidence type="ECO:0000256" key="3">
    <source>
        <dbReference type="ARBA" id="ARBA00022448"/>
    </source>
</evidence>
<protein>
    <submittedName>
        <fullName evidence="11">Multidrug resistance-associated protein</fullName>
    </submittedName>
</protein>
<feature type="transmembrane region" description="Helical" evidence="9">
    <location>
        <begin position="131"/>
        <end position="152"/>
    </location>
</feature>
<dbReference type="Gene3D" id="1.20.1560.10">
    <property type="entry name" value="ABC transporter type 1, transmembrane domain"/>
    <property type="match status" value="1"/>
</dbReference>
<evidence type="ECO:0000256" key="6">
    <source>
        <dbReference type="ARBA" id="ARBA00022840"/>
    </source>
</evidence>
<proteinExistence type="inferred from homology"/>
<keyword evidence="6" id="KW-0067">ATP-binding</keyword>
<evidence type="ECO:0000256" key="5">
    <source>
        <dbReference type="ARBA" id="ARBA00022741"/>
    </source>
</evidence>
<dbReference type="Pfam" id="PF00664">
    <property type="entry name" value="ABC_membrane"/>
    <property type="match status" value="1"/>
</dbReference>
<evidence type="ECO:0000256" key="2">
    <source>
        <dbReference type="ARBA" id="ARBA00009726"/>
    </source>
</evidence>
<sequence>IILYIGYMTIKIEPMALIGLSAYLFFVPIVGILMGKVIFYMKQSKNLRDLRLQRASEILNGIKVIKLFSLEKVQLARLQNARDKEVRNILKLSICFTVFGLVSTLSAPLMTTIAFIAMISSSTFDIGSAFTTLYLFQSLSFTILMLPLMLSFSSDAVISSDRATTFLMLGEQDPGVVVRIPDLNINQLSQLNTQMESKAIETYNNPSFSWSISQDKMIPPILDNFYKENLKLMKQINK</sequence>
<dbReference type="GO" id="GO:0140359">
    <property type="term" value="F:ABC-type transporter activity"/>
    <property type="evidence" value="ECO:0007669"/>
    <property type="project" value="InterPro"/>
</dbReference>
<dbReference type="EMBL" id="GDID01001000">
    <property type="protein sequence ID" value="JAP95606.1"/>
    <property type="molecule type" value="Transcribed_RNA"/>
</dbReference>
<dbReference type="PANTHER" id="PTHR24223">
    <property type="entry name" value="ATP-BINDING CASSETTE SUB-FAMILY C"/>
    <property type="match status" value="1"/>
</dbReference>
<evidence type="ECO:0000256" key="1">
    <source>
        <dbReference type="ARBA" id="ARBA00004141"/>
    </source>
</evidence>
<keyword evidence="4 9" id="KW-0812">Transmembrane</keyword>
<feature type="transmembrane region" description="Helical" evidence="9">
    <location>
        <begin position="20"/>
        <end position="41"/>
    </location>
</feature>
<evidence type="ECO:0000256" key="7">
    <source>
        <dbReference type="ARBA" id="ARBA00022989"/>
    </source>
</evidence>
<dbReference type="AlphaFoldDB" id="A0A146KJH3"/>
<dbReference type="InterPro" id="IPR036640">
    <property type="entry name" value="ABC1_TM_sf"/>
</dbReference>
<feature type="non-terminal residue" evidence="11">
    <location>
        <position position="1"/>
    </location>
</feature>
<evidence type="ECO:0000256" key="4">
    <source>
        <dbReference type="ARBA" id="ARBA00022692"/>
    </source>
</evidence>
<dbReference type="GO" id="GO:0016020">
    <property type="term" value="C:membrane"/>
    <property type="evidence" value="ECO:0007669"/>
    <property type="project" value="UniProtKB-SubCell"/>
</dbReference>
<keyword evidence="5" id="KW-0547">Nucleotide-binding</keyword>
<evidence type="ECO:0000256" key="9">
    <source>
        <dbReference type="SAM" id="Phobius"/>
    </source>
</evidence>
<accession>A0A146KJH3</accession>
<evidence type="ECO:0000256" key="8">
    <source>
        <dbReference type="ARBA" id="ARBA00023136"/>
    </source>
</evidence>
<keyword evidence="7 9" id="KW-1133">Transmembrane helix</keyword>
<name>A0A146KJH3_9EUKA</name>
<keyword evidence="8 9" id="KW-0472">Membrane</keyword>
<dbReference type="GO" id="GO:0005524">
    <property type="term" value="F:ATP binding"/>
    <property type="evidence" value="ECO:0007669"/>
    <property type="project" value="UniProtKB-KW"/>
</dbReference>
<evidence type="ECO:0000313" key="11">
    <source>
        <dbReference type="EMBL" id="JAP95606.1"/>
    </source>
</evidence>
<dbReference type="PROSITE" id="PS50929">
    <property type="entry name" value="ABC_TM1F"/>
    <property type="match status" value="1"/>
</dbReference>
<reference evidence="11" key="1">
    <citation type="submission" date="2015-07" db="EMBL/GenBank/DDBJ databases">
        <title>Adaptation to a free-living lifestyle via gene acquisitions in the diplomonad Trepomonas sp. PC1.</title>
        <authorList>
            <person name="Xu F."/>
            <person name="Jerlstrom-Hultqvist J."/>
            <person name="Kolisko M."/>
            <person name="Simpson A.G.B."/>
            <person name="Roger A.J."/>
            <person name="Svard S.G."/>
            <person name="Andersson J.O."/>
        </authorList>
    </citation>
    <scope>NUCLEOTIDE SEQUENCE</scope>
    <source>
        <strain evidence="11">PC1</strain>
    </source>
</reference>
<feature type="non-terminal residue" evidence="11">
    <location>
        <position position="238"/>
    </location>
</feature>
<gene>
    <name evidence="11" type="ORF">TPC1_11343</name>
</gene>
<dbReference type="SUPFAM" id="SSF90123">
    <property type="entry name" value="ABC transporter transmembrane region"/>
    <property type="match status" value="1"/>
</dbReference>
<dbReference type="PANTHER" id="PTHR24223:SF456">
    <property type="entry name" value="MULTIDRUG RESISTANCE-ASSOCIATED PROTEIN LETHAL(2)03659"/>
    <property type="match status" value="1"/>
</dbReference>
<comment type="similarity">
    <text evidence="2">Belongs to the ABC transporter superfamily. ABCC family. Conjugate transporter (TC 3.A.1.208) subfamily.</text>
</comment>
<dbReference type="InterPro" id="IPR011527">
    <property type="entry name" value="ABC1_TM_dom"/>
</dbReference>
<dbReference type="InterPro" id="IPR050173">
    <property type="entry name" value="ABC_transporter_C-like"/>
</dbReference>